<keyword evidence="8" id="KW-0132">Cell division</keyword>
<keyword evidence="19" id="KW-1185">Reference proteome</keyword>
<protein>
    <recommendedName>
        <fullName evidence="5">DASH complex subunit DAD4</fullName>
    </recommendedName>
    <alternativeName>
        <fullName evidence="16">Outer kinetochore protein DAD4</fullName>
    </alternativeName>
</protein>
<gene>
    <name evidence="18" type="ORF">AGERDE_LOCUS9288</name>
</gene>
<dbReference type="GO" id="GO:0042729">
    <property type="term" value="C:DASH complex"/>
    <property type="evidence" value="ECO:0007669"/>
    <property type="project" value="InterPro"/>
</dbReference>
<dbReference type="GO" id="GO:0072686">
    <property type="term" value="C:mitotic spindle"/>
    <property type="evidence" value="ECO:0007669"/>
    <property type="project" value="InterPro"/>
</dbReference>
<evidence type="ECO:0000256" key="7">
    <source>
        <dbReference type="ARBA" id="ARBA00022490"/>
    </source>
</evidence>
<dbReference type="InterPro" id="IPR013959">
    <property type="entry name" value="DASH_Dad4"/>
</dbReference>
<evidence type="ECO:0000256" key="8">
    <source>
        <dbReference type="ARBA" id="ARBA00022618"/>
    </source>
</evidence>
<organism evidence="18 19">
    <name type="scientific">Ambispora gerdemannii</name>
    <dbReference type="NCBI Taxonomy" id="144530"/>
    <lineage>
        <taxon>Eukaryota</taxon>
        <taxon>Fungi</taxon>
        <taxon>Fungi incertae sedis</taxon>
        <taxon>Mucoromycota</taxon>
        <taxon>Glomeromycotina</taxon>
        <taxon>Glomeromycetes</taxon>
        <taxon>Archaeosporales</taxon>
        <taxon>Ambisporaceae</taxon>
        <taxon>Ambispora</taxon>
    </lineage>
</organism>
<dbReference type="EMBL" id="CAJVPL010002263">
    <property type="protein sequence ID" value="CAG8604897.1"/>
    <property type="molecule type" value="Genomic_DNA"/>
</dbReference>
<keyword evidence="10" id="KW-0498">Mitosis</keyword>
<evidence type="ECO:0000256" key="1">
    <source>
        <dbReference type="ARBA" id="ARBA00004123"/>
    </source>
</evidence>
<name>A0A9N9CM79_9GLOM</name>
<evidence type="ECO:0000256" key="10">
    <source>
        <dbReference type="ARBA" id="ARBA00022776"/>
    </source>
</evidence>
<comment type="caution">
    <text evidence="18">The sequence shown here is derived from an EMBL/GenBank/DDBJ whole genome shotgun (WGS) entry which is preliminary data.</text>
</comment>
<evidence type="ECO:0000256" key="11">
    <source>
        <dbReference type="ARBA" id="ARBA00022838"/>
    </source>
</evidence>
<dbReference type="Pfam" id="PF08650">
    <property type="entry name" value="DASH_Dad4"/>
    <property type="match status" value="1"/>
</dbReference>
<evidence type="ECO:0000256" key="2">
    <source>
        <dbReference type="ARBA" id="ARBA00004186"/>
    </source>
</evidence>
<keyword evidence="9" id="KW-0493">Microtubule</keyword>
<dbReference type="GO" id="GO:0008608">
    <property type="term" value="P:attachment of spindle microtubules to kinetochore"/>
    <property type="evidence" value="ECO:0007669"/>
    <property type="project" value="InterPro"/>
</dbReference>
<keyword evidence="15" id="KW-0137">Centromere</keyword>
<evidence type="ECO:0000256" key="5">
    <source>
        <dbReference type="ARBA" id="ARBA00020259"/>
    </source>
</evidence>
<evidence type="ECO:0000256" key="4">
    <source>
        <dbReference type="ARBA" id="ARBA00009754"/>
    </source>
</evidence>
<comment type="subcellular location">
    <subcellularLocation>
        <location evidence="3">Chromosome</location>
        <location evidence="3">Centromere</location>
        <location evidence="3">Kinetochore</location>
    </subcellularLocation>
    <subcellularLocation>
        <location evidence="2">Cytoplasm</location>
        <location evidence="2">Cytoskeleton</location>
        <location evidence="2">Spindle</location>
    </subcellularLocation>
    <subcellularLocation>
        <location evidence="1">Nucleus</location>
    </subcellularLocation>
</comment>
<evidence type="ECO:0000256" key="15">
    <source>
        <dbReference type="ARBA" id="ARBA00023328"/>
    </source>
</evidence>
<keyword evidence="7" id="KW-0963">Cytoplasm</keyword>
<feature type="region of interest" description="Disordered" evidence="17">
    <location>
        <begin position="1"/>
        <end position="36"/>
    </location>
</feature>
<dbReference type="Proteomes" id="UP000789831">
    <property type="component" value="Unassembled WGS sequence"/>
</dbReference>
<dbReference type="AlphaFoldDB" id="A0A9N9CM79"/>
<keyword evidence="12" id="KW-0206">Cytoskeleton</keyword>
<evidence type="ECO:0000256" key="17">
    <source>
        <dbReference type="SAM" id="MobiDB-lite"/>
    </source>
</evidence>
<evidence type="ECO:0000256" key="14">
    <source>
        <dbReference type="ARBA" id="ARBA00023306"/>
    </source>
</evidence>
<evidence type="ECO:0000313" key="19">
    <source>
        <dbReference type="Proteomes" id="UP000789831"/>
    </source>
</evidence>
<evidence type="ECO:0000256" key="6">
    <source>
        <dbReference type="ARBA" id="ARBA00022454"/>
    </source>
</evidence>
<evidence type="ECO:0000256" key="12">
    <source>
        <dbReference type="ARBA" id="ARBA00023212"/>
    </source>
</evidence>
<evidence type="ECO:0000256" key="13">
    <source>
        <dbReference type="ARBA" id="ARBA00023242"/>
    </source>
</evidence>
<keyword evidence="6" id="KW-0158">Chromosome</keyword>
<keyword evidence="13" id="KW-0539">Nucleus</keyword>
<dbReference type="GO" id="GO:0005874">
    <property type="term" value="C:microtubule"/>
    <property type="evidence" value="ECO:0007669"/>
    <property type="project" value="UniProtKB-KW"/>
</dbReference>
<proteinExistence type="inferred from homology"/>
<keyword evidence="11" id="KW-0995">Kinetochore</keyword>
<dbReference type="GO" id="GO:0051301">
    <property type="term" value="P:cell division"/>
    <property type="evidence" value="ECO:0007669"/>
    <property type="project" value="UniProtKB-KW"/>
</dbReference>
<keyword evidence="14" id="KW-0131">Cell cycle</keyword>
<evidence type="ECO:0000256" key="9">
    <source>
        <dbReference type="ARBA" id="ARBA00022701"/>
    </source>
</evidence>
<dbReference type="PANTHER" id="PTHR28222:SF1">
    <property type="entry name" value="DASH COMPLEX SUBUNIT DAD4"/>
    <property type="match status" value="1"/>
</dbReference>
<reference evidence="18" key="1">
    <citation type="submission" date="2021-06" db="EMBL/GenBank/DDBJ databases">
        <authorList>
            <person name="Kallberg Y."/>
            <person name="Tangrot J."/>
            <person name="Rosling A."/>
        </authorList>
    </citation>
    <scope>NUCLEOTIDE SEQUENCE</scope>
    <source>
        <strain evidence="18">MT106</strain>
    </source>
</reference>
<evidence type="ECO:0000256" key="16">
    <source>
        <dbReference type="ARBA" id="ARBA00030569"/>
    </source>
</evidence>
<accession>A0A9N9CM79</accession>
<sequence>MNNNARTTFSNNNNDYNNVGNPQKIGNPVNPHEEQQNSLLTRVVSHVQKLNDVMVEVTMRLQEINEYNRDIVTLSQVWGNYMRNVAFNLESIQRLDDPK</sequence>
<feature type="compositionally biased region" description="Low complexity" evidence="17">
    <location>
        <begin position="1"/>
        <end position="21"/>
    </location>
</feature>
<dbReference type="PANTHER" id="PTHR28222">
    <property type="entry name" value="DASH COMPLEX SUBUNIT DAD4"/>
    <property type="match status" value="1"/>
</dbReference>
<dbReference type="OrthoDB" id="5516652at2759"/>
<evidence type="ECO:0000313" key="18">
    <source>
        <dbReference type="EMBL" id="CAG8604897.1"/>
    </source>
</evidence>
<evidence type="ECO:0000256" key="3">
    <source>
        <dbReference type="ARBA" id="ARBA00004629"/>
    </source>
</evidence>
<comment type="similarity">
    <text evidence="4">Belongs to the DASH complex DAD4 family.</text>
</comment>